<comment type="caution">
    <text evidence="2">The sequence shown here is derived from an EMBL/GenBank/DDBJ whole genome shotgun (WGS) entry which is preliminary data.</text>
</comment>
<evidence type="ECO:0000313" key="2">
    <source>
        <dbReference type="EMBL" id="PAB24554.1"/>
    </source>
</evidence>
<name>A0AB73QBI2_PSESS</name>
<evidence type="ECO:0000256" key="1">
    <source>
        <dbReference type="SAM" id="Phobius"/>
    </source>
</evidence>
<proteinExistence type="predicted"/>
<feature type="transmembrane region" description="Helical" evidence="1">
    <location>
        <begin position="59"/>
        <end position="78"/>
    </location>
</feature>
<protein>
    <submittedName>
        <fullName evidence="2">Uncharacterized protein</fullName>
    </submittedName>
</protein>
<dbReference type="AlphaFoldDB" id="A0AB73QBI2"/>
<reference evidence="2 3" key="1">
    <citation type="submission" date="2017-05" db="EMBL/GenBank/DDBJ databases">
        <title>Comparative genomic of Pseudomonas savastanoi pathovars.</title>
        <authorList>
            <person name="Pintado A."/>
            <person name="Moreno-Perez A."/>
            <person name="Caballo-Ponce E."/>
            <person name="Murillo J."/>
            <person name="Bardaji L."/>
            <person name="Cerboneschi M."/>
            <person name="Rodriguez-Palenzuela P."/>
            <person name="Ramos C."/>
            <person name="Tegli S."/>
        </authorList>
    </citation>
    <scope>NUCLEOTIDE SEQUENCE [LARGE SCALE GENOMIC DNA]</scope>
    <source>
        <strain evidence="2 3">ESC 23</strain>
    </source>
</reference>
<feature type="transmembrane region" description="Helical" evidence="1">
    <location>
        <begin position="35"/>
        <end position="53"/>
    </location>
</feature>
<organism evidence="2 3">
    <name type="scientific">Pseudomonas savastanoi pv. nerii</name>
    <dbReference type="NCBI Taxonomy" id="360921"/>
    <lineage>
        <taxon>Bacteria</taxon>
        <taxon>Pseudomonadati</taxon>
        <taxon>Pseudomonadota</taxon>
        <taxon>Gammaproteobacteria</taxon>
        <taxon>Pseudomonadales</taxon>
        <taxon>Pseudomonadaceae</taxon>
        <taxon>Pseudomonas</taxon>
    </lineage>
</organism>
<evidence type="ECO:0000313" key="3">
    <source>
        <dbReference type="Proteomes" id="UP000216306"/>
    </source>
</evidence>
<keyword evidence="1" id="KW-0812">Transmembrane</keyword>
<keyword evidence="1" id="KW-0472">Membrane</keyword>
<keyword evidence="1" id="KW-1133">Transmembrane helix</keyword>
<sequence>MAAECAIEDVRVHGYESHAKEASFFEEAKSRADGIAMLMSCVVWAGTIIYSYLSNGEGLLLIMPFIFSATSVLIYLVRCSLDTRGIGGAIVITGVHIMLWHGFPI</sequence>
<accession>A0AB73QBI2</accession>
<dbReference type="Proteomes" id="UP000216306">
    <property type="component" value="Unassembled WGS sequence"/>
</dbReference>
<feature type="transmembrane region" description="Helical" evidence="1">
    <location>
        <begin position="85"/>
        <end position="103"/>
    </location>
</feature>
<dbReference type="EMBL" id="NIAY01000216">
    <property type="protein sequence ID" value="PAB24554.1"/>
    <property type="molecule type" value="Genomic_DNA"/>
</dbReference>
<gene>
    <name evidence="2" type="ORF">CC205_27600</name>
</gene>